<dbReference type="EMBL" id="CAJOBC010106554">
    <property type="protein sequence ID" value="CAF4504221.1"/>
    <property type="molecule type" value="Genomic_DNA"/>
</dbReference>
<name>A0A816BYU5_9BILA</name>
<keyword evidence="5" id="KW-1185">Reference proteome</keyword>
<dbReference type="Proteomes" id="UP000663829">
    <property type="component" value="Unassembled WGS sequence"/>
</dbReference>
<dbReference type="OrthoDB" id="10634716at2759"/>
<dbReference type="Proteomes" id="UP000682733">
    <property type="component" value="Unassembled WGS sequence"/>
</dbReference>
<feature type="non-terminal residue" evidence="2">
    <location>
        <position position="256"/>
    </location>
</feature>
<evidence type="ECO:0000313" key="1">
    <source>
        <dbReference type="EMBL" id="CAF1412677.1"/>
    </source>
</evidence>
<protein>
    <submittedName>
        <fullName evidence="2">Uncharacterized protein</fullName>
    </submittedName>
</protein>
<organism evidence="2 5">
    <name type="scientific">Didymodactylos carnosus</name>
    <dbReference type="NCBI Taxonomy" id="1234261"/>
    <lineage>
        <taxon>Eukaryota</taxon>
        <taxon>Metazoa</taxon>
        <taxon>Spiralia</taxon>
        <taxon>Gnathifera</taxon>
        <taxon>Rotifera</taxon>
        <taxon>Eurotatoria</taxon>
        <taxon>Bdelloidea</taxon>
        <taxon>Philodinida</taxon>
        <taxon>Philodinidae</taxon>
        <taxon>Didymodactylos</taxon>
    </lineage>
</organism>
<evidence type="ECO:0000313" key="3">
    <source>
        <dbReference type="EMBL" id="CAF4216173.1"/>
    </source>
</evidence>
<gene>
    <name evidence="2" type="ORF">GPM918_LOCUS43484</name>
    <name evidence="1" type="ORF">OVA965_LOCUS33422</name>
    <name evidence="4" type="ORF">SRO942_LOCUS44988</name>
    <name evidence="3" type="ORF">TMI583_LOCUS34312</name>
</gene>
<dbReference type="EMBL" id="CAJNOQ010039561">
    <property type="protein sequence ID" value="CAF1616860.1"/>
    <property type="molecule type" value="Genomic_DNA"/>
</dbReference>
<evidence type="ECO:0000313" key="2">
    <source>
        <dbReference type="EMBL" id="CAF1616860.1"/>
    </source>
</evidence>
<dbReference type="Proteomes" id="UP000677228">
    <property type="component" value="Unassembled WGS sequence"/>
</dbReference>
<evidence type="ECO:0000313" key="4">
    <source>
        <dbReference type="EMBL" id="CAF4504221.1"/>
    </source>
</evidence>
<accession>A0A816BYU5</accession>
<dbReference type="Proteomes" id="UP000681722">
    <property type="component" value="Unassembled WGS sequence"/>
</dbReference>
<evidence type="ECO:0000313" key="5">
    <source>
        <dbReference type="Proteomes" id="UP000663829"/>
    </source>
</evidence>
<dbReference type="EMBL" id="CAJNOK010027014">
    <property type="protein sequence ID" value="CAF1412677.1"/>
    <property type="molecule type" value="Genomic_DNA"/>
</dbReference>
<proteinExistence type="predicted"/>
<sequence length="256" mass="30861">QQTIQRLCYLRQQQLEKVEEMIKLEVRILCRILPKSMNELDQLILSNQLPPCNTNSPNDNSNFLYEMIKRHQKWIQDYKRQILAKNLEEYESAIKMNFYIKKNYSILNFNYLMKKMIKTSNNLMNCLYNYLNCQTMNKIREIRFNETIFRYKLLHPCHRRSSLTSYNNTISIYPEAIIEIFEKLFTKKELDLLSLLGRPNYIRLNQISVKKKKNIQHQHSTIMDKLASDLYRHHGLPTRVSILKKFSDQLEVIFNQ</sequence>
<comment type="caution">
    <text evidence="2">The sequence shown here is derived from an EMBL/GenBank/DDBJ whole genome shotgun (WGS) entry which is preliminary data.</text>
</comment>
<reference evidence="2" key="1">
    <citation type="submission" date="2021-02" db="EMBL/GenBank/DDBJ databases">
        <authorList>
            <person name="Nowell W R."/>
        </authorList>
    </citation>
    <scope>NUCLEOTIDE SEQUENCE</scope>
</reference>
<dbReference type="EMBL" id="CAJOBA010048762">
    <property type="protein sequence ID" value="CAF4216173.1"/>
    <property type="molecule type" value="Genomic_DNA"/>
</dbReference>
<dbReference type="AlphaFoldDB" id="A0A816BYU5"/>